<gene>
    <name evidence="1" type="ORF">QAD02_018433</name>
</gene>
<keyword evidence="2" id="KW-1185">Reference proteome</keyword>
<evidence type="ECO:0000313" key="1">
    <source>
        <dbReference type="EMBL" id="KAJ8682641.1"/>
    </source>
</evidence>
<organism evidence="1 2">
    <name type="scientific">Eretmocerus hayati</name>
    <dbReference type="NCBI Taxonomy" id="131215"/>
    <lineage>
        <taxon>Eukaryota</taxon>
        <taxon>Metazoa</taxon>
        <taxon>Ecdysozoa</taxon>
        <taxon>Arthropoda</taxon>
        <taxon>Hexapoda</taxon>
        <taxon>Insecta</taxon>
        <taxon>Pterygota</taxon>
        <taxon>Neoptera</taxon>
        <taxon>Endopterygota</taxon>
        <taxon>Hymenoptera</taxon>
        <taxon>Apocrita</taxon>
        <taxon>Proctotrupomorpha</taxon>
        <taxon>Chalcidoidea</taxon>
        <taxon>Aphelinidae</taxon>
        <taxon>Aphelininae</taxon>
        <taxon>Eretmocerus</taxon>
    </lineage>
</organism>
<name>A0ACC2PGR9_9HYME</name>
<proteinExistence type="predicted"/>
<dbReference type="Proteomes" id="UP001239111">
    <property type="component" value="Chromosome 1"/>
</dbReference>
<sequence length="197" mass="22159">MCSVDRRGSDQRRRHDTSRRSADRVLAENSESRQIQDLVANRPEVSPDRDVVQQAPEIPPESEQPVYDQGTGSLNHRGDEHAPSIPDDAHELLLQEHQGGRHFDPRDAEDTRQIVDAELEPLDEQQRETGHQHHSDRVFDAEDVQDSMNHVNDEPADPGHYPNNVIMSGRVTISSKVATSCLHVPCIQMSRSSLVLS</sequence>
<reference evidence="1" key="1">
    <citation type="submission" date="2023-04" db="EMBL/GenBank/DDBJ databases">
        <title>A chromosome-level genome assembly of the parasitoid wasp Eretmocerus hayati.</title>
        <authorList>
            <person name="Zhong Y."/>
            <person name="Liu S."/>
            <person name="Liu Y."/>
        </authorList>
    </citation>
    <scope>NUCLEOTIDE SEQUENCE</scope>
    <source>
        <strain evidence="1">ZJU_SS_LIU_2023</strain>
    </source>
</reference>
<evidence type="ECO:0000313" key="2">
    <source>
        <dbReference type="Proteomes" id="UP001239111"/>
    </source>
</evidence>
<comment type="caution">
    <text evidence="1">The sequence shown here is derived from an EMBL/GenBank/DDBJ whole genome shotgun (WGS) entry which is preliminary data.</text>
</comment>
<protein>
    <submittedName>
        <fullName evidence="1">Uncharacterized protein</fullName>
    </submittedName>
</protein>
<dbReference type="EMBL" id="CM056741">
    <property type="protein sequence ID" value="KAJ8682641.1"/>
    <property type="molecule type" value="Genomic_DNA"/>
</dbReference>
<accession>A0ACC2PGR9</accession>